<evidence type="ECO:0000256" key="3">
    <source>
        <dbReference type="RuleBase" id="RU000363"/>
    </source>
</evidence>
<name>A0ABT1BVF1_9BACT</name>
<dbReference type="EMBL" id="JAMXLY010000008">
    <property type="protein sequence ID" value="MCO6024934.1"/>
    <property type="molecule type" value="Genomic_DNA"/>
</dbReference>
<accession>A0ABT1BVF1</accession>
<reference evidence="4 5" key="1">
    <citation type="submission" date="2022-06" db="EMBL/GenBank/DDBJ databases">
        <title>A taxonomic note on the genus Prevotella: Description of four novel genera and emended description of the genera Hallella and Xylanibacter.</title>
        <authorList>
            <person name="Hitch T.C.A."/>
        </authorList>
    </citation>
    <scope>NUCLEOTIDE SEQUENCE [LARGE SCALE GENOMIC DNA]</scope>
    <source>
        <strain evidence="4 5">DSM 100619</strain>
    </source>
</reference>
<dbReference type="InterPro" id="IPR002347">
    <property type="entry name" value="SDR_fam"/>
</dbReference>
<dbReference type="PRINTS" id="PR00080">
    <property type="entry name" value="SDRFAMILY"/>
</dbReference>
<dbReference type="Proteomes" id="UP001204015">
    <property type="component" value="Unassembled WGS sequence"/>
</dbReference>
<dbReference type="RefSeq" id="WP_252760294.1">
    <property type="nucleotide sequence ID" value="NZ_JAMXLY010000008.1"/>
</dbReference>
<dbReference type="PANTHER" id="PTHR42901">
    <property type="entry name" value="ALCOHOL DEHYDROGENASE"/>
    <property type="match status" value="1"/>
</dbReference>
<dbReference type="Pfam" id="PF00106">
    <property type="entry name" value="adh_short"/>
    <property type="match status" value="1"/>
</dbReference>
<evidence type="ECO:0000256" key="1">
    <source>
        <dbReference type="ARBA" id="ARBA00006484"/>
    </source>
</evidence>
<dbReference type="SUPFAM" id="SSF51735">
    <property type="entry name" value="NAD(P)-binding Rossmann-fold domains"/>
    <property type="match status" value="1"/>
</dbReference>
<dbReference type="InterPro" id="IPR036291">
    <property type="entry name" value="NAD(P)-bd_dom_sf"/>
</dbReference>
<protein>
    <submittedName>
        <fullName evidence="4">SDR family NAD(P)-dependent oxidoreductase</fullName>
    </submittedName>
</protein>
<dbReference type="PRINTS" id="PR00081">
    <property type="entry name" value="GDHRDH"/>
</dbReference>
<dbReference type="PROSITE" id="PS00061">
    <property type="entry name" value="ADH_SHORT"/>
    <property type="match status" value="1"/>
</dbReference>
<keyword evidence="5" id="KW-1185">Reference proteome</keyword>
<evidence type="ECO:0000313" key="4">
    <source>
        <dbReference type="EMBL" id="MCO6024934.1"/>
    </source>
</evidence>
<dbReference type="InterPro" id="IPR020904">
    <property type="entry name" value="Sc_DH/Rdtase_CS"/>
</dbReference>
<evidence type="ECO:0000313" key="5">
    <source>
        <dbReference type="Proteomes" id="UP001204015"/>
    </source>
</evidence>
<proteinExistence type="inferred from homology"/>
<comment type="caution">
    <text evidence="4">The sequence shown here is derived from an EMBL/GenBank/DDBJ whole genome shotgun (WGS) entry which is preliminary data.</text>
</comment>
<organism evidence="4 5">
    <name type="scientific">Segatella cerevisiae</name>
    <dbReference type="NCBI Taxonomy" id="2053716"/>
    <lineage>
        <taxon>Bacteria</taxon>
        <taxon>Pseudomonadati</taxon>
        <taxon>Bacteroidota</taxon>
        <taxon>Bacteroidia</taxon>
        <taxon>Bacteroidales</taxon>
        <taxon>Prevotellaceae</taxon>
        <taxon>Segatella</taxon>
    </lineage>
</organism>
<sequence length="260" mass="28097">MDRKIVLITGATSGIGEACAKKFAKGGYNVILTGRKVDRLKALAEELQAQGAQTRVLVFDVRDRVAALKAVDSLEEEWRKIDVLINNAGLALGLDKEYLGNPDDWSVMIDTNIKGLLTMTRLIVPDMVRRNHGHVINIGSVAGDAAYAGGNVYCATKSAVKALSDGLRIDVADTCVRVTNIKPGLVETHFSITRFKGDEKKANHVYEGIHPLSGDDIADVAYYAASAPEHVQIAEVLVLATHQGNGTVVSRDPNRKEHLS</sequence>
<dbReference type="Gene3D" id="3.40.50.720">
    <property type="entry name" value="NAD(P)-binding Rossmann-like Domain"/>
    <property type="match status" value="1"/>
</dbReference>
<gene>
    <name evidence="4" type="ORF">NG821_03580</name>
</gene>
<dbReference type="PANTHER" id="PTHR42901:SF1">
    <property type="entry name" value="ALCOHOL DEHYDROGENASE"/>
    <property type="match status" value="1"/>
</dbReference>
<comment type="similarity">
    <text evidence="1 3">Belongs to the short-chain dehydrogenases/reductases (SDR) family.</text>
</comment>
<evidence type="ECO:0000256" key="2">
    <source>
        <dbReference type="ARBA" id="ARBA00023002"/>
    </source>
</evidence>
<keyword evidence="2" id="KW-0560">Oxidoreductase</keyword>